<evidence type="ECO:0000313" key="3">
    <source>
        <dbReference type="EMBL" id="MEB8342677.1"/>
    </source>
</evidence>
<dbReference type="RefSeq" id="WP_326022237.1">
    <property type="nucleotide sequence ID" value="NZ_JAOZYC010000169.1"/>
</dbReference>
<comment type="caution">
    <text evidence="3">The sequence shown here is derived from an EMBL/GenBank/DDBJ whole genome shotgun (WGS) entry which is preliminary data.</text>
</comment>
<feature type="domain" description="Deoxyribonuclease NucA/NucB" evidence="2">
    <location>
        <begin position="145"/>
        <end position="214"/>
    </location>
</feature>
<gene>
    <name evidence="3" type="ORF">OKJ99_34800</name>
</gene>
<feature type="compositionally biased region" description="Basic and acidic residues" evidence="1">
    <location>
        <begin position="80"/>
        <end position="90"/>
    </location>
</feature>
<proteinExistence type="predicted"/>
<evidence type="ECO:0000313" key="4">
    <source>
        <dbReference type="Proteomes" id="UP001354931"/>
    </source>
</evidence>
<protein>
    <submittedName>
        <fullName evidence="3">NucA/NucB deoxyribonuclease domain-containing protein</fullName>
    </submittedName>
</protein>
<keyword evidence="4" id="KW-1185">Reference proteome</keyword>
<dbReference type="InterPro" id="IPR029476">
    <property type="entry name" value="DNase_NucA_NucB"/>
</dbReference>
<dbReference type="Pfam" id="PF14040">
    <property type="entry name" value="DNase_NucA_NucB"/>
    <property type="match status" value="1"/>
</dbReference>
<sequence>MSHPIAKALEDAAQRMGRKLGKDAAKAVGDMYSQVGDGAKKVVKNIQDADGQHAHELINLANKVAKNGGETGKGSRRRMREQADARRDFNQHTGGQTEYDAEMVLDRNKYPESAQHIEDAQNGTIWRGDDNDSDAPKPNVLTIDRNGADDNRADSLRGIPTDSPRDRDEYPPAMYKEGGAGASVQYIGAKDNQGSGSAMGSAVRGLPDGTRVKISVR</sequence>
<feature type="compositionally biased region" description="Basic and acidic residues" evidence="1">
    <location>
        <begin position="146"/>
        <end position="155"/>
    </location>
</feature>
<dbReference type="Proteomes" id="UP001354931">
    <property type="component" value="Unassembled WGS sequence"/>
</dbReference>
<organism evidence="3 4">
    <name type="scientific">Streptomyces endophyticus</name>
    <dbReference type="NCBI Taxonomy" id="714166"/>
    <lineage>
        <taxon>Bacteria</taxon>
        <taxon>Bacillati</taxon>
        <taxon>Actinomycetota</taxon>
        <taxon>Actinomycetes</taxon>
        <taxon>Kitasatosporales</taxon>
        <taxon>Streptomycetaceae</taxon>
        <taxon>Streptomyces</taxon>
    </lineage>
</organism>
<feature type="region of interest" description="Disordered" evidence="1">
    <location>
        <begin position="114"/>
        <end position="217"/>
    </location>
</feature>
<accession>A0ABU6FGB5</accession>
<name>A0ABU6FGB5_9ACTN</name>
<feature type="region of interest" description="Disordered" evidence="1">
    <location>
        <begin position="65"/>
        <end position="100"/>
    </location>
</feature>
<reference evidence="3 4" key="1">
    <citation type="submission" date="2022-10" db="EMBL/GenBank/DDBJ databases">
        <authorList>
            <person name="Xie J."/>
            <person name="Shen N."/>
        </authorList>
    </citation>
    <scope>NUCLEOTIDE SEQUENCE [LARGE SCALE GENOMIC DNA]</scope>
    <source>
        <strain evidence="3 4">YIM65594</strain>
    </source>
</reference>
<evidence type="ECO:0000256" key="1">
    <source>
        <dbReference type="SAM" id="MobiDB-lite"/>
    </source>
</evidence>
<dbReference type="EMBL" id="JAOZYC010000169">
    <property type="protein sequence ID" value="MEB8342677.1"/>
    <property type="molecule type" value="Genomic_DNA"/>
</dbReference>
<evidence type="ECO:0000259" key="2">
    <source>
        <dbReference type="Pfam" id="PF14040"/>
    </source>
</evidence>